<dbReference type="GO" id="GO:0030136">
    <property type="term" value="C:clathrin-coated vesicle"/>
    <property type="evidence" value="ECO:0007669"/>
    <property type="project" value="UniProtKB-SubCell"/>
</dbReference>
<dbReference type="EMBL" id="JBJUIK010000001">
    <property type="protein sequence ID" value="KAL3538603.1"/>
    <property type="molecule type" value="Genomic_DNA"/>
</dbReference>
<evidence type="ECO:0000313" key="11">
    <source>
        <dbReference type="EMBL" id="KAL3538603.1"/>
    </source>
</evidence>
<dbReference type="AlphaFoldDB" id="A0ABD3B5K2"/>
<dbReference type="SMART" id="SM00273">
    <property type="entry name" value="ENTH"/>
    <property type="match status" value="1"/>
</dbReference>
<dbReference type="SUPFAM" id="SSF89009">
    <property type="entry name" value="GAT-like domain"/>
    <property type="match status" value="1"/>
</dbReference>
<feature type="region of interest" description="Disordered" evidence="9">
    <location>
        <begin position="506"/>
        <end position="526"/>
    </location>
</feature>
<protein>
    <recommendedName>
        <fullName evidence="10">ENTH domain-containing protein</fullName>
    </recommendedName>
</protein>
<name>A0ABD3B5K2_9GENT</name>
<dbReference type="FunFam" id="1.20.58.150:FF:000005">
    <property type="entry name" value="putative clathrin assembly protein At2g25430"/>
    <property type="match status" value="1"/>
</dbReference>
<dbReference type="SUPFAM" id="SSF48464">
    <property type="entry name" value="ENTH/VHS domain"/>
    <property type="match status" value="1"/>
</dbReference>
<evidence type="ECO:0000256" key="6">
    <source>
        <dbReference type="ARBA" id="ARBA00023136"/>
    </source>
</evidence>
<accession>A0ABD3B5K2</accession>
<feature type="compositionally biased region" description="Acidic residues" evidence="9">
    <location>
        <begin position="337"/>
        <end position="348"/>
    </location>
</feature>
<sequence>MAPSKFRKAIGAVKDQTSISLAKVGSSASLSDLDVAIVKTTRHEEYPADERHIREIISLTCYSRAYVGACVSTISRRLSKTKNWIVALKTLMLIQRLLAEGDPSYEQEIFFATRRGTRLLNMSDFRDKKSNSWDYSAFVRTYALYLDEQLEFRMQNRRGKRSAFSYDQEEEDQTVGPNAIVVRATPVREMKNEHIFSRVHHLMQLLERFLACRPTGVARDNRIVIVALYPVVKESFQLYYDVTEIMGILIDRFMELDIPDSIKVYEIFCRVSKQYDELDVFYGWSKSVGIARASDYPDIEKIPQKKLDVMDEFIREKSVMAQNREAKMIEPKPEPQPEVEETEPEEDMNAIKALPPPEGFQEETHEEAKEEKEEEEEKAKPKTQEVGDLLNLGEDAPTTEEYGDKLALALFDGNLSTNTLATSSATSAWEAFNETSGDWETALVQSASHLSNQQPMLPGGFNTMTLDGMYQQGTTQQAIALSGVTATGSASSVALGSAGRPAMLALPAPPSADGAPPPSGSDPFAASLSVAPPAYVQMSEMEKKQRLLVEEQLMWQQYARDGRQGQVGFEKVKTNNTYQYNTGGYTGTH</sequence>
<evidence type="ECO:0000256" key="3">
    <source>
        <dbReference type="ARBA" id="ARBA00004600"/>
    </source>
</evidence>
<keyword evidence="12" id="KW-1185">Reference proteome</keyword>
<dbReference type="InterPro" id="IPR048050">
    <property type="entry name" value="ANTH_N_plant"/>
</dbReference>
<evidence type="ECO:0000256" key="2">
    <source>
        <dbReference type="ARBA" id="ARBA00004555"/>
    </source>
</evidence>
<comment type="caution">
    <text evidence="11">The sequence shown here is derived from an EMBL/GenBank/DDBJ whole genome shotgun (WGS) entry which is preliminary data.</text>
</comment>
<feature type="region of interest" description="Disordered" evidence="9">
    <location>
        <begin position="328"/>
        <end position="388"/>
    </location>
</feature>
<evidence type="ECO:0000256" key="9">
    <source>
        <dbReference type="SAM" id="MobiDB-lite"/>
    </source>
</evidence>
<evidence type="ECO:0000256" key="7">
    <source>
        <dbReference type="ARBA" id="ARBA00023176"/>
    </source>
</evidence>
<evidence type="ECO:0000256" key="1">
    <source>
        <dbReference type="ARBA" id="ARBA00004132"/>
    </source>
</evidence>
<dbReference type="Gene3D" id="1.25.40.90">
    <property type="match status" value="1"/>
</dbReference>
<keyword evidence="6" id="KW-0472">Membrane</keyword>
<gene>
    <name evidence="11" type="ORF">ACH5RR_001969</name>
</gene>
<dbReference type="Gene3D" id="1.20.58.150">
    <property type="entry name" value="ANTH domain"/>
    <property type="match status" value="1"/>
</dbReference>
<proteinExistence type="predicted"/>
<dbReference type="InterPro" id="IPR045192">
    <property type="entry name" value="AP180-like"/>
</dbReference>
<dbReference type="GO" id="GO:0005794">
    <property type="term" value="C:Golgi apparatus"/>
    <property type="evidence" value="ECO:0007669"/>
    <property type="project" value="UniProtKB-SubCell"/>
</dbReference>
<dbReference type="Pfam" id="PF07651">
    <property type="entry name" value="ANTH"/>
    <property type="match status" value="1"/>
</dbReference>
<reference evidence="11 12" key="1">
    <citation type="submission" date="2024-11" db="EMBL/GenBank/DDBJ databases">
        <title>A near-complete genome assembly of Cinchona calisaya.</title>
        <authorList>
            <person name="Lian D.C."/>
            <person name="Zhao X.W."/>
            <person name="Wei L."/>
        </authorList>
    </citation>
    <scope>NUCLEOTIDE SEQUENCE [LARGE SCALE GENOMIC DNA]</scope>
    <source>
        <tissue evidence="11">Nenye</tissue>
    </source>
</reference>
<dbReference type="PANTHER" id="PTHR22951">
    <property type="entry name" value="CLATHRIN ASSEMBLY PROTEIN"/>
    <property type="match status" value="1"/>
</dbReference>
<evidence type="ECO:0000256" key="4">
    <source>
        <dbReference type="ARBA" id="ARBA00022583"/>
    </source>
</evidence>
<dbReference type="GO" id="GO:0006897">
    <property type="term" value="P:endocytosis"/>
    <property type="evidence" value="ECO:0007669"/>
    <property type="project" value="UniProtKB-KW"/>
</dbReference>
<evidence type="ECO:0000256" key="8">
    <source>
        <dbReference type="ARBA" id="ARBA00023329"/>
    </source>
</evidence>
<dbReference type="PANTHER" id="PTHR22951:SF12">
    <property type="entry name" value="OS05G0426100 PROTEIN"/>
    <property type="match status" value="1"/>
</dbReference>
<dbReference type="InterPro" id="IPR014712">
    <property type="entry name" value="ANTH_dom_sf"/>
</dbReference>
<dbReference type="CDD" id="cd16987">
    <property type="entry name" value="ANTH_N_AP180_plant"/>
    <property type="match status" value="1"/>
</dbReference>
<evidence type="ECO:0000256" key="5">
    <source>
        <dbReference type="ARBA" id="ARBA00023034"/>
    </source>
</evidence>
<keyword evidence="5" id="KW-0333">Golgi apparatus</keyword>
<dbReference type="FunFam" id="1.25.40.90:FF:000019">
    <property type="entry name" value="Clathrin coat assembly protein"/>
    <property type="match status" value="1"/>
</dbReference>
<organism evidence="11 12">
    <name type="scientific">Cinchona calisaya</name>
    <dbReference type="NCBI Taxonomy" id="153742"/>
    <lineage>
        <taxon>Eukaryota</taxon>
        <taxon>Viridiplantae</taxon>
        <taxon>Streptophyta</taxon>
        <taxon>Embryophyta</taxon>
        <taxon>Tracheophyta</taxon>
        <taxon>Spermatophyta</taxon>
        <taxon>Magnoliopsida</taxon>
        <taxon>eudicotyledons</taxon>
        <taxon>Gunneridae</taxon>
        <taxon>Pentapetalae</taxon>
        <taxon>asterids</taxon>
        <taxon>lamiids</taxon>
        <taxon>Gentianales</taxon>
        <taxon>Rubiaceae</taxon>
        <taxon>Cinchonoideae</taxon>
        <taxon>Cinchoneae</taxon>
        <taxon>Cinchona</taxon>
    </lineage>
</organism>
<feature type="compositionally biased region" description="Basic and acidic residues" evidence="9">
    <location>
        <begin position="362"/>
        <end position="385"/>
    </location>
</feature>
<feature type="compositionally biased region" description="Pro residues" evidence="9">
    <location>
        <begin position="507"/>
        <end position="520"/>
    </location>
</feature>
<dbReference type="PROSITE" id="PS50942">
    <property type="entry name" value="ENTH"/>
    <property type="match status" value="1"/>
</dbReference>
<dbReference type="InterPro" id="IPR013809">
    <property type="entry name" value="ENTH"/>
</dbReference>
<evidence type="ECO:0000313" key="12">
    <source>
        <dbReference type="Proteomes" id="UP001630127"/>
    </source>
</evidence>
<feature type="domain" description="ENTH" evidence="10">
    <location>
        <begin position="25"/>
        <end position="160"/>
    </location>
</feature>
<dbReference type="GO" id="GO:0005905">
    <property type="term" value="C:clathrin-coated pit"/>
    <property type="evidence" value="ECO:0007669"/>
    <property type="project" value="UniProtKB-SubCell"/>
</dbReference>
<keyword evidence="8" id="KW-0968">Cytoplasmic vesicle</keyword>
<keyword evidence="4" id="KW-0254">Endocytosis</keyword>
<dbReference type="InterPro" id="IPR008942">
    <property type="entry name" value="ENTH_VHS"/>
</dbReference>
<dbReference type="Proteomes" id="UP001630127">
    <property type="component" value="Unassembled WGS sequence"/>
</dbReference>
<dbReference type="InterPro" id="IPR011417">
    <property type="entry name" value="ANTH_dom"/>
</dbReference>
<evidence type="ECO:0000259" key="10">
    <source>
        <dbReference type="PROSITE" id="PS50942"/>
    </source>
</evidence>
<keyword evidence="7" id="KW-0168">Coated pit</keyword>
<comment type="subcellular location">
    <subcellularLocation>
        <location evidence="1">Cytoplasmic vesicle</location>
        <location evidence="1">Clathrin-coated vesicle</location>
    </subcellularLocation>
    <subcellularLocation>
        <location evidence="2">Golgi apparatus</location>
    </subcellularLocation>
    <subcellularLocation>
        <location evidence="3">Membrane</location>
        <location evidence="3">Clathrin-coated pit</location>
    </subcellularLocation>
</comment>